<dbReference type="GO" id="GO:0046872">
    <property type="term" value="F:metal ion binding"/>
    <property type="evidence" value="ECO:0007669"/>
    <property type="project" value="UniProtKB-KW"/>
</dbReference>
<evidence type="ECO:0000313" key="5">
    <source>
        <dbReference type="Proteomes" id="UP001310022"/>
    </source>
</evidence>
<dbReference type="GO" id="GO:0016832">
    <property type="term" value="F:aldehyde-lyase activity"/>
    <property type="evidence" value="ECO:0007669"/>
    <property type="project" value="TreeGrafter"/>
</dbReference>
<dbReference type="SUPFAM" id="SSF53639">
    <property type="entry name" value="AraD/HMP-PK domain-like"/>
    <property type="match status" value="2"/>
</dbReference>
<comment type="caution">
    <text evidence="4">The sequence shown here is derived from an EMBL/GenBank/DDBJ whole genome shotgun (WGS) entry which is preliminary data.</text>
</comment>
<dbReference type="InterPro" id="IPR001303">
    <property type="entry name" value="Aldolase_II/adducin_N"/>
</dbReference>
<dbReference type="RefSeq" id="WP_338239806.1">
    <property type="nucleotide sequence ID" value="NZ_BQKE01000006.1"/>
</dbReference>
<dbReference type="InterPro" id="IPR036409">
    <property type="entry name" value="Aldolase_II/adducin_N_sf"/>
</dbReference>
<organism evidence="4 5">
    <name type="scientific">Persicobacter diffluens</name>
    <dbReference type="NCBI Taxonomy" id="981"/>
    <lineage>
        <taxon>Bacteria</taxon>
        <taxon>Pseudomonadati</taxon>
        <taxon>Bacteroidota</taxon>
        <taxon>Cytophagia</taxon>
        <taxon>Cytophagales</taxon>
        <taxon>Persicobacteraceae</taxon>
        <taxon>Persicobacter</taxon>
    </lineage>
</organism>
<keyword evidence="1" id="KW-0479">Metal-binding</keyword>
<dbReference type="Proteomes" id="UP001310022">
    <property type="component" value="Unassembled WGS sequence"/>
</dbReference>
<dbReference type="GO" id="GO:0019323">
    <property type="term" value="P:pentose catabolic process"/>
    <property type="evidence" value="ECO:0007669"/>
    <property type="project" value="TreeGrafter"/>
</dbReference>
<dbReference type="Pfam" id="PF00596">
    <property type="entry name" value="Aldolase_II"/>
    <property type="match status" value="2"/>
</dbReference>
<keyword evidence="5" id="KW-1185">Reference proteome</keyword>
<feature type="domain" description="Class II aldolase/adducin N-terminal" evidence="3">
    <location>
        <begin position="230"/>
        <end position="403"/>
    </location>
</feature>
<dbReference type="PANTHER" id="PTHR22789">
    <property type="entry name" value="FUCULOSE PHOSPHATE ALDOLASE"/>
    <property type="match status" value="1"/>
</dbReference>
<evidence type="ECO:0000259" key="3">
    <source>
        <dbReference type="SMART" id="SM01007"/>
    </source>
</evidence>
<sequence length="427" mass="46384">MKTKSNTDPRSHIVQVITKIYLDGMTTTSGGNISLLDEEGNMWITPSAIDKGKLTAEDIVCVKKDGSIEGKHKPSSEYPFHRAIYEARPDIKSVIHAHPPALVTFSILRQIPDTSILPHAQEVCGSIGYADYALPGSNLLGEKIAQSFAATEDMAVIMENHGVVLGGSDLSDAYARFEMLENCCDIILKAKAIGSPNFLSEEKISQLKAQKQLAVNTTASSPSEAVDSKAEVVEFIRRANRQKLISGSFGAISVRTASNNFITTPSGIPFWMIEESDLVEIVNGEVLGNQLPSDVAVLHQETFIENPEINVIISAQSPNLMAFASTARKFDVRTIPESWIFLQDVPCLSFEAAFSGNNTLASTFAEDTPAVLVANHSFTVTGKTILQTFDRLEVAEFSAKSLVAGAHMGDLVPIGDEHIEDLREKFL</sequence>
<keyword evidence="2" id="KW-0456">Lyase</keyword>
<evidence type="ECO:0000313" key="4">
    <source>
        <dbReference type="EMBL" id="GJM64750.1"/>
    </source>
</evidence>
<dbReference type="InterPro" id="IPR050197">
    <property type="entry name" value="Aldolase_class_II_sugar_metab"/>
</dbReference>
<dbReference type="SMART" id="SM01007">
    <property type="entry name" value="Aldolase_II"/>
    <property type="match status" value="2"/>
</dbReference>
<gene>
    <name evidence="4" type="primary">fucA_2</name>
    <name evidence="4" type="ORF">PEDI_53020</name>
</gene>
<dbReference type="AlphaFoldDB" id="A0AAN5AM67"/>
<accession>A0AAN5AM67</accession>
<protein>
    <submittedName>
        <fullName evidence="4">L-fuculose-phosphate aldolase</fullName>
    </submittedName>
</protein>
<name>A0AAN5AM67_9BACT</name>
<proteinExistence type="predicted"/>
<dbReference type="Gene3D" id="3.40.225.10">
    <property type="entry name" value="Class II aldolase/adducin N-terminal domain"/>
    <property type="match status" value="2"/>
</dbReference>
<dbReference type="EMBL" id="BQKE01000006">
    <property type="protein sequence ID" value="GJM64750.1"/>
    <property type="molecule type" value="Genomic_DNA"/>
</dbReference>
<evidence type="ECO:0000256" key="1">
    <source>
        <dbReference type="ARBA" id="ARBA00022723"/>
    </source>
</evidence>
<feature type="domain" description="Class II aldolase/adducin N-terminal" evidence="3">
    <location>
        <begin position="11"/>
        <end position="188"/>
    </location>
</feature>
<dbReference type="PANTHER" id="PTHR22789:SF0">
    <property type="entry name" value="3-OXO-TETRONATE 4-PHOSPHATE DECARBOXYLASE-RELATED"/>
    <property type="match status" value="1"/>
</dbReference>
<dbReference type="GO" id="GO:0005829">
    <property type="term" value="C:cytosol"/>
    <property type="evidence" value="ECO:0007669"/>
    <property type="project" value="TreeGrafter"/>
</dbReference>
<reference evidence="4 5" key="1">
    <citation type="submission" date="2021-12" db="EMBL/GenBank/DDBJ databases">
        <title>Genome sequencing of bacteria with rrn-lacking chromosome and rrn-plasmid.</title>
        <authorList>
            <person name="Anda M."/>
            <person name="Iwasaki W."/>
        </authorList>
    </citation>
    <scope>NUCLEOTIDE SEQUENCE [LARGE SCALE GENOMIC DNA]</scope>
    <source>
        <strain evidence="4 5">NBRC 15940</strain>
    </source>
</reference>
<evidence type="ECO:0000256" key="2">
    <source>
        <dbReference type="ARBA" id="ARBA00023239"/>
    </source>
</evidence>